<gene>
    <name evidence="2" type="ORF">EPI10_001203</name>
</gene>
<protein>
    <submittedName>
        <fullName evidence="2">Uncharacterized protein</fullName>
    </submittedName>
</protein>
<dbReference type="EMBL" id="SMMG02000007">
    <property type="protein sequence ID" value="KAA3466085.1"/>
    <property type="molecule type" value="Genomic_DNA"/>
</dbReference>
<keyword evidence="3" id="KW-1185">Reference proteome</keyword>
<dbReference type="Gene3D" id="2.40.70.10">
    <property type="entry name" value="Acid Proteases"/>
    <property type="match status" value="1"/>
</dbReference>
<dbReference type="OrthoDB" id="781949at2759"/>
<feature type="region of interest" description="Disordered" evidence="1">
    <location>
        <begin position="48"/>
        <end position="78"/>
    </location>
</feature>
<sequence>MEKQLEDFSYIANRARNPYSNTYNPNWKDHLNLKWEVNAIALRSGKQLNNPKAPIHEEDKSTEVVDKPLGETSPKGPIEEVPEPIAKLVTSKSSTIKVPLSSRLDDKQERDEVDFVSFFNLFKSLNVNFLTLELINKILKYANDIITKKIPHKLTDLDSFTIPVEIGDRHFNKALCDLEARVRGSKKNTSITLQLAYRSLVQPKGVSEDVLVKVRTFTIPIGFVILNFEEDREIPILLGRPFLATSKSTIDLKKMN</sequence>
<dbReference type="PANTHER" id="PTHR33067:SF31">
    <property type="entry name" value="RNA-DIRECTED DNA POLYMERASE"/>
    <property type="match status" value="1"/>
</dbReference>
<evidence type="ECO:0000313" key="2">
    <source>
        <dbReference type="EMBL" id="KAA3466085.1"/>
    </source>
</evidence>
<dbReference type="Proteomes" id="UP000325315">
    <property type="component" value="Unassembled WGS sequence"/>
</dbReference>
<name>A0A5B6VAA5_9ROSI</name>
<comment type="caution">
    <text evidence="2">The sequence shown here is derived from an EMBL/GenBank/DDBJ whole genome shotgun (WGS) entry which is preliminary data.</text>
</comment>
<accession>A0A5B6VAA5</accession>
<proteinExistence type="predicted"/>
<dbReference type="InterPro" id="IPR021109">
    <property type="entry name" value="Peptidase_aspartic_dom_sf"/>
</dbReference>
<dbReference type="AlphaFoldDB" id="A0A5B6VAA5"/>
<evidence type="ECO:0000313" key="3">
    <source>
        <dbReference type="Proteomes" id="UP000325315"/>
    </source>
</evidence>
<feature type="compositionally biased region" description="Basic and acidic residues" evidence="1">
    <location>
        <begin position="54"/>
        <end position="69"/>
    </location>
</feature>
<evidence type="ECO:0000256" key="1">
    <source>
        <dbReference type="SAM" id="MobiDB-lite"/>
    </source>
</evidence>
<reference evidence="3" key="1">
    <citation type="journal article" date="2019" name="Plant Biotechnol. J.">
        <title>Genome sequencing of the Australian wild diploid species Gossypium australe highlights disease resistance and delayed gland morphogenesis.</title>
        <authorList>
            <person name="Cai Y."/>
            <person name="Cai X."/>
            <person name="Wang Q."/>
            <person name="Wang P."/>
            <person name="Zhang Y."/>
            <person name="Cai C."/>
            <person name="Xu Y."/>
            <person name="Wang K."/>
            <person name="Zhou Z."/>
            <person name="Wang C."/>
            <person name="Geng S."/>
            <person name="Li B."/>
            <person name="Dong Q."/>
            <person name="Hou Y."/>
            <person name="Wang H."/>
            <person name="Ai P."/>
            <person name="Liu Z."/>
            <person name="Yi F."/>
            <person name="Sun M."/>
            <person name="An G."/>
            <person name="Cheng J."/>
            <person name="Zhang Y."/>
            <person name="Shi Q."/>
            <person name="Xie Y."/>
            <person name="Shi X."/>
            <person name="Chang Y."/>
            <person name="Huang F."/>
            <person name="Chen Y."/>
            <person name="Hong S."/>
            <person name="Mi L."/>
            <person name="Sun Q."/>
            <person name="Zhang L."/>
            <person name="Zhou B."/>
            <person name="Peng R."/>
            <person name="Zhang X."/>
            <person name="Liu F."/>
        </authorList>
    </citation>
    <scope>NUCLEOTIDE SEQUENCE [LARGE SCALE GENOMIC DNA]</scope>
    <source>
        <strain evidence="3">cv. PA1801</strain>
    </source>
</reference>
<organism evidence="2 3">
    <name type="scientific">Gossypium australe</name>
    <dbReference type="NCBI Taxonomy" id="47621"/>
    <lineage>
        <taxon>Eukaryota</taxon>
        <taxon>Viridiplantae</taxon>
        <taxon>Streptophyta</taxon>
        <taxon>Embryophyta</taxon>
        <taxon>Tracheophyta</taxon>
        <taxon>Spermatophyta</taxon>
        <taxon>Magnoliopsida</taxon>
        <taxon>eudicotyledons</taxon>
        <taxon>Gunneridae</taxon>
        <taxon>Pentapetalae</taxon>
        <taxon>rosids</taxon>
        <taxon>malvids</taxon>
        <taxon>Malvales</taxon>
        <taxon>Malvaceae</taxon>
        <taxon>Malvoideae</taxon>
        <taxon>Gossypium</taxon>
    </lineage>
</organism>
<dbReference type="PANTHER" id="PTHR33067">
    <property type="entry name" value="RNA-DIRECTED DNA POLYMERASE-RELATED"/>
    <property type="match status" value="1"/>
</dbReference>